<name>A0A545AGZ4_9ACTN</name>
<reference evidence="1 2" key="1">
    <citation type="submission" date="2019-07" db="EMBL/GenBank/DDBJ databases">
        <title>Cryptosporangium phraense sp. nov., isolated from plant litter.</title>
        <authorList>
            <person name="Suriyachadkun C."/>
        </authorList>
    </citation>
    <scope>NUCLEOTIDE SEQUENCE [LARGE SCALE GENOMIC DNA]</scope>
    <source>
        <strain evidence="1 2">A-T 5661</strain>
    </source>
</reference>
<comment type="caution">
    <text evidence="1">The sequence shown here is derived from an EMBL/GenBank/DDBJ whole genome shotgun (WGS) entry which is preliminary data.</text>
</comment>
<keyword evidence="2" id="KW-1185">Reference proteome</keyword>
<evidence type="ECO:0000313" key="2">
    <source>
        <dbReference type="Proteomes" id="UP000317982"/>
    </source>
</evidence>
<proteinExistence type="predicted"/>
<dbReference type="InterPro" id="IPR011335">
    <property type="entry name" value="Restrct_endonuc-II-like"/>
</dbReference>
<dbReference type="EMBL" id="VIRS01000038">
    <property type="protein sequence ID" value="TQS40596.1"/>
    <property type="molecule type" value="Genomic_DNA"/>
</dbReference>
<evidence type="ECO:0000313" key="1">
    <source>
        <dbReference type="EMBL" id="TQS40596.1"/>
    </source>
</evidence>
<dbReference type="InParanoid" id="A0A545AGZ4"/>
<dbReference type="Gene3D" id="3.40.960.10">
    <property type="entry name" value="VSR Endonuclease"/>
    <property type="match status" value="1"/>
</dbReference>
<dbReference type="Proteomes" id="UP000317982">
    <property type="component" value="Unassembled WGS sequence"/>
</dbReference>
<dbReference type="AlphaFoldDB" id="A0A545AGZ4"/>
<dbReference type="RefSeq" id="WP_142709020.1">
    <property type="nucleotide sequence ID" value="NZ_VIRS01000038.1"/>
</dbReference>
<protein>
    <recommendedName>
        <fullName evidence="3">DUF559 domain-containing protein</fullName>
    </recommendedName>
</protein>
<gene>
    <name evidence="1" type="ORF">FL583_34180</name>
</gene>
<sequence length="298" mass="32616">MRSPLPDELLGRPFLGSQAVRTGLLTPGQLRGPAWRRLYRDVYVDARVPVDHRLRGRAAGLVLPPGAALGGRSAACAEGLPLGDDRAAVLVLVPRGVRFSRRGCEVRQVFLPRTHVREGVPGTLPPVTVPQRTAWDIASEPDLVEAVAALDVLFHHHYLQPRHLDAWIAAAPDAPAAKALALADGRAESRPESRVRVRLILAGLPQPVPQYEVWLGRTFAGRVDLAWPAAKVALEYDGAHHAEYGQFTRDRARLNRLVEAGWTVLHMTARDLREKILFAQIVHQLRVALASGGMADSI</sequence>
<evidence type="ECO:0008006" key="3">
    <source>
        <dbReference type="Google" id="ProtNLM"/>
    </source>
</evidence>
<dbReference type="OrthoDB" id="3173471at2"/>
<dbReference type="SUPFAM" id="SSF52980">
    <property type="entry name" value="Restriction endonuclease-like"/>
    <property type="match status" value="1"/>
</dbReference>
<accession>A0A545AGZ4</accession>
<organism evidence="1 2">
    <name type="scientific">Cryptosporangium phraense</name>
    <dbReference type="NCBI Taxonomy" id="2593070"/>
    <lineage>
        <taxon>Bacteria</taxon>
        <taxon>Bacillati</taxon>
        <taxon>Actinomycetota</taxon>
        <taxon>Actinomycetes</taxon>
        <taxon>Cryptosporangiales</taxon>
        <taxon>Cryptosporangiaceae</taxon>
        <taxon>Cryptosporangium</taxon>
    </lineage>
</organism>